<name>A0ABT6L588_9MYCO</name>
<dbReference type="PRINTS" id="PR00111">
    <property type="entry name" value="ABHYDROLASE"/>
</dbReference>
<dbReference type="RefSeq" id="WP_280834711.1">
    <property type="nucleotide sequence ID" value="NZ_JARXVE010000009.1"/>
</dbReference>
<keyword evidence="3" id="KW-1185">Reference proteome</keyword>
<accession>A0ABT6L588</accession>
<dbReference type="SUPFAM" id="SSF53474">
    <property type="entry name" value="alpha/beta-Hydrolases"/>
    <property type="match status" value="1"/>
</dbReference>
<organism evidence="2 3">
    <name type="scientific">Mycolicibacterium frederiksbergense</name>
    <dbReference type="NCBI Taxonomy" id="117567"/>
    <lineage>
        <taxon>Bacteria</taxon>
        <taxon>Bacillati</taxon>
        <taxon>Actinomycetota</taxon>
        <taxon>Actinomycetes</taxon>
        <taxon>Mycobacteriales</taxon>
        <taxon>Mycobacteriaceae</taxon>
        <taxon>Mycolicibacterium</taxon>
    </lineage>
</organism>
<gene>
    <name evidence="2" type="ORF">M2272_004778</name>
</gene>
<evidence type="ECO:0000259" key="1">
    <source>
        <dbReference type="Pfam" id="PF00561"/>
    </source>
</evidence>
<evidence type="ECO:0000313" key="3">
    <source>
        <dbReference type="Proteomes" id="UP001160130"/>
    </source>
</evidence>
<protein>
    <submittedName>
        <fullName evidence="2">Pimeloyl-ACP methyl ester carboxylesterase</fullName>
    </submittedName>
</protein>
<dbReference type="InterPro" id="IPR050266">
    <property type="entry name" value="AB_hydrolase_sf"/>
</dbReference>
<evidence type="ECO:0000313" key="2">
    <source>
        <dbReference type="EMBL" id="MDH6198119.1"/>
    </source>
</evidence>
<dbReference type="InterPro" id="IPR029058">
    <property type="entry name" value="AB_hydrolase_fold"/>
</dbReference>
<dbReference type="PANTHER" id="PTHR43798">
    <property type="entry name" value="MONOACYLGLYCEROL LIPASE"/>
    <property type="match status" value="1"/>
</dbReference>
<dbReference type="EMBL" id="JARXVE010000009">
    <property type="protein sequence ID" value="MDH6198119.1"/>
    <property type="molecule type" value="Genomic_DNA"/>
</dbReference>
<dbReference type="Pfam" id="PF00561">
    <property type="entry name" value="Abhydrolase_1"/>
    <property type="match status" value="1"/>
</dbReference>
<dbReference type="InterPro" id="IPR000073">
    <property type="entry name" value="AB_hydrolase_1"/>
</dbReference>
<dbReference type="Proteomes" id="UP001160130">
    <property type="component" value="Unassembled WGS sequence"/>
</dbReference>
<reference evidence="2 3" key="1">
    <citation type="submission" date="2023-04" db="EMBL/GenBank/DDBJ databases">
        <title>Forest soil microbial communities from Buena Vista Peninsula, Colon Province, Panama.</title>
        <authorList>
            <person name="Bouskill N."/>
        </authorList>
    </citation>
    <scope>NUCLEOTIDE SEQUENCE [LARGE SCALE GENOMIC DNA]</scope>
    <source>
        <strain evidence="2 3">AC80</strain>
    </source>
</reference>
<comment type="caution">
    <text evidence="2">The sequence shown here is derived from an EMBL/GenBank/DDBJ whole genome shotgun (WGS) entry which is preliminary data.</text>
</comment>
<dbReference type="Gene3D" id="3.40.50.1820">
    <property type="entry name" value="alpha/beta hydrolase"/>
    <property type="match status" value="1"/>
</dbReference>
<proteinExistence type="predicted"/>
<feature type="domain" description="AB hydrolase-1" evidence="1">
    <location>
        <begin position="32"/>
        <end position="136"/>
    </location>
</feature>
<sequence length="275" mass="29180">MSTDAAGPVRFGYADTPLGQLHYAEAGSGGIPVIALHQTPRSHDEFAELLPLLGPHHRIVAMDMYGFGQSAKPQGPQTIQQYASGVLALADSLGLDRFAVLGHHTGAVVAVEVAADAPGRVEAVILSSPAFTGPEYRAHHAGGPGVDDAEMDVDGAHLVTWWAQRAPYYPKDRPDILNRFIRDALAPGVDPLEGHLACARYVMEHRIGRVSAPVLILGGDADPFCFPDIEPMRQALTGAPSVEVAIIEGGMIPMLEQLPEPVAVEITRFLAGLPA</sequence>
<dbReference type="PANTHER" id="PTHR43798:SF33">
    <property type="entry name" value="HYDROLASE, PUTATIVE (AFU_ORTHOLOGUE AFUA_2G14860)-RELATED"/>
    <property type="match status" value="1"/>
</dbReference>